<evidence type="ECO:0000313" key="1">
    <source>
        <dbReference type="EMBL" id="CAG8758427.1"/>
    </source>
</evidence>
<comment type="caution">
    <text evidence="1">The sequence shown here is derived from an EMBL/GenBank/DDBJ whole genome shotgun (WGS) entry which is preliminary data.</text>
</comment>
<name>A0ABN7VDM5_GIGMA</name>
<evidence type="ECO:0000313" key="2">
    <source>
        <dbReference type="Proteomes" id="UP000789901"/>
    </source>
</evidence>
<accession>A0ABN7VDM5</accession>
<sequence>MKEETTCSSSHGAMFLNFINGTYECVNSNKNDYLLDNDSTSFVSESTVNDSEIEISPFVLDKLSYKQSHIMANINKNKKITWEDIEAENEDDAILVLNSELTESSEYLIDYISSQSLTSCILIDIIDSSIECCLNKTEK</sequence>
<organism evidence="1 2">
    <name type="scientific">Gigaspora margarita</name>
    <dbReference type="NCBI Taxonomy" id="4874"/>
    <lineage>
        <taxon>Eukaryota</taxon>
        <taxon>Fungi</taxon>
        <taxon>Fungi incertae sedis</taxon>
        <taxon>Mucoromycota</taxon>
        <taxon>Glomeromycotina</taxon>
        <taxon>Glomeromycetes</taxon>
        <taxon>Diversisporales</taxon>
        <taxon>Gigasporaceae</taxon>
        <taxon>Gigaspora</taxon>
    </lineage>
</organism>
<keyword evidence="2" id="KW-1185">Reference proteome</keyword>
<gene>
    <name evidence="1" type="ORF">GMARGA_LOCUS17187</name>
</gene>
<dbReference type="EMBL" id="CAJVQB010012862">
    <property type="protein sequence ID" value="CAG8758427.1"/>
    <property type="molecule type" value="Genomic_DNA"/>
</dbReference>
<reference evidence="1 2" key="1">
    <citation type="submission" date="2021-06" db="EMBL/GenBank/DDBJ databases">
        <authorList>
            <person name="Kallberg Y."/>
            <person name="Tangrot J."/>
            <person name="Rosling A."/>
        </authorList>
    </citation>
    <scope>NUCLEOTIDE SEQUENCE [LARGE SCALE GENOMIC DNA]</scope>
    <source>
        <strain evidence="1 2">120-4 pot B 10/14</strain>
    </source>
</reference>
<protein>
    <submittedName>
        <fullName evidence="1">26892_t:CDS:1</fullName>
    </submittedName>
</protein>
<dbReference type="Proteomes" id="UP000789901">
    <property type="component" value="Unassembled WGS sequence"/>
</dbReference>
<proteinExistence type="predicted"/>